<evidence type="ECO:0000313" key="1">
    <source>
        <dbReference type="EMBL" id="UYV71218.1"/>
    </source>
</evidence>
<reference evidence="1 2" key="1">
    <citation type="submission" date="2022-01" db="EMBL/GenBank/DDBJ databases">
        <title>A chromosomal length assembly of Cordylochernes scorpioides.</title>
        <authorList>
            <person name="Zeh D."/>
            <person name="Zeh J."/>
        </authorList>
    </citation>
    <scope>NUCLEOTIDE SEQUENCE [LARGE SCALE GENOMIC DNA]</scope>
    <source>
        <strain evidence="1">IN4F17</strain>
        <tissue evidence="1">Whole Body</tissue>
    </source>
</reference>
<sequence>MCIKYQSYCLNTDIHAKRDFYVHLYQSSHNILYWVGKAAVLGQFSVVAVVSNEEPQMSPYIFITAVAISSILGV</sequence>
<organism evidence="1 2">
    <name type="scientific">Cordylochernes scorpioides</name>
    <dbReference type="NCBI Taxonomy" id="51811"/>
    <lineage>
        <taxon>Eukaryota</taxon>
        <taxon>Metazoa</taxon>
        <taxon>Ecdysozoa</taxon>
        <taxon>Arthropoda</taxon>
        <taxon>Chelicerata</taxon>
        <taxon>Arachnida</taxon>
        <taxon>Pseudoscorpiones</taxon>
        <taxon>Cheliferoidea</taxon>
        <taxon>Chernetidae</taxon>
        <taxon>Cordylochernes</taxon>
    </lineage>
</organism>
<accession>A0ABY6KU02</accession>
<name>A0ABY6KU02_9ARAC</name>
<dbReference type="EMBL" id="CP092870">
    <property type="protein sequence ID" value="UYV71218.1"/>
    <property type="molecule type" value="Genomic_DNA"/>
</dbReference>
<evidence type="ECO:0000313" key="2">
    <source>
        <dbReference type="Proteomes" id="UP001235939"/>
    </source>
</evidence>
<proteinExistence type="predicted"/>
<keyword evidence="2" id="KW-1185">Reference proteome</keyword>
<gene>
    <name evidence="1" type="ORF">LAZ67_8002224</name>
</gene>
<dbReference type="Proteomes" id="UP001235939">
    <property type="component" value="Chromosome 08"/>
</dbReference>
<protein>
    <submittedName>
        <fullName evidence="1">Uncharacterized protein</fullName>
    </submittedName>
</protein>